<dbReference type="VEuPathDB" id="CryptoDB:Chro.50066"/>
<gene>
    <name evidence="2" type="ORF">CHUDEA5_3080</name>
</gene>
<name>A0A0S4THS5_CRYHO</name>
<feature type="chain" id="PRO_5006627752" evidence="1">
    <location>
        <begin position="20"/>
        <end position="170"/>
    </location>
</feature>
<dbReference type="VEuPathDB" id="CryptoDB:CHUDEA5_3080"/>
<keyword evidence="1" id="KW-0732">Signal</keyword>
<accession>A0A0S4THS5</accession>
<evidence type="ECO:0000313" key="2">
    <source>
        <dbReference type="EMBL" id="CUV06293.1"/>
    </source>
</evidence>
<evidence type="ECO:0000256" key="1">
    <source>
        <dbReference type="SAM" id="SignalP"/>
    </source>
</evidence>
<dbReference type="EMBL" id="LN877951">
    <property type="protein sequence ID" value="CUV06293.1"/>
    <property type="molecule type" value="Genomic_DNA"/>
</dbReference>
<proteinExistence type="predicted"/>
<dbReference type="AlphaFoldDB" id="A0A0S4THS5"/>
<protein>
    <submittedName>
        <fullName evidence="2">Uncharacterized protein</fullName>
    </submittedName>
</protein>
<dbReference type="VEuPathDB" id="CryptoDB:GY17_00001494"/>
<organism evidence="2">
    <name type="scientific">Cryptosporidium hominis</name>
    <dbReference type="NCBI Taxonomy" id="237895"/>
    <lineage>
        <taxon>Eukaryota</taxon>
        <taxon>Sar</taxon>
        <taxon>Alveolata</taxon>
        <taxon>Apicomplexa</taxon>
        <taxon>Conoidasida</taxon>
        <taxon>Coccidia</taxon>
        <taxon>Eucoccidiorida</taxon>
        <taxon>Eimeriorina</taxon>
        <taxon>Cryptosporidiidae</taxon>
        <taxon>Cryptosporidium</taxon>
    </lineage>
</organism>
<reference evidence="2" key="1">
    <citation type="submission" date="2015-08" db="EMBL/GenBank/DDBJ databases">
        <authorList>
            <person name="Babu N.S."/>
            <person name="Beckwith C.J."/>
            <person name="Beseler K.G."/>
            <person name="Brison A."/>
            <person name="Carone J.V."/>
            <person name="Caskin T.P."/>
            <person name="Diamond M."/>
            <person name="Durham M.E."/>
            <person name="Foxe J.M."/>
            <person name="Go M."/>
            <person name="Henderson B.A."/>
            <person name="Jones I.B."/>
            <person name="McGettigan J.A."/>
            <person name="Micheletti S.J."/>
            <person name="Nasrallah M.E."/>
            <person name="Ortiz D."/>
            <person name="Piller C.R."/>
            <person name="Privatt S.R."/>
            <person name="Schneider S.L."/>
            <person name="Sharp S."/>
            <person name="Smith T.C."/>
            <person name="Stanton J.D."/>
            <person name="Ullery H.E."/>
            <person name="Wilson R.J."/>
            <person name="Serrano M.G."/>
            <person name="Buck G."/>
            <person name="Lee V."/>
            <person name="Wang Y."/>
            <person name="Carvalho R."/>
            <person name="Voegtly L."/>
            <person name="Shi R."/>
            <person name="Duckworth R."/>
            <person name="Johnson A."/>
            <person name="Loviza R."/>
            <person name="Walstead R."/>
            <person name="Shah Z."/>
            <person name="Kiflezghi M."/>
            <person name="Wade K."/>
            <person name="Ball S.L."/>
            <person name="Bradley K.W."/>
            <person name="Asai D.J."/>
            <person name="Bowman C.A."/>
            <person name="Russell D.A."/>
            <person name="Pope W.H."/>
            <person name="Jacobs-Sera D."/>
            <person name="Hendrix R.W."/>
            <person name="Hatfull G.F."/>
        </authorList>
    </citation>
    <scope>NUCLEOTIDE SEQUENCE [LARGE SCALE GENOMIC DNA]</scope>
</reference>
<dbReference type="Proteomes" id="UP000199752">
    <property type="component" value="Chromosome 5"/>
</dbReference>
<sequence>MKLIIVLLFLVSFKDFIHLHINIIPLFKEIFQAPKFSLRNTPKGVVCQNDDVACKTYVYDCSDTRLVCHMEDMIWLFQTFPNKLNDNVDRVFINEQNLALTFFSQLIKKSLGETETLSKKQQQIFRKSSFSESFDISSDVNSWDSFSDGGKSKLILSFFPHKRKNLTICT</sequence>
<feature type="signal peptide" evidence="1">
    <location>
        <begin position="1"/>
        <end position="19"/>
    </location>
</feature>
<dbReference type="VEuPathDB" id="CryptoDB:ChTU502y2012_374g0220"/>